<comment type="caution">
    <text evidence="1">The sequence shown here is derived from an EMBL/GenBank/DDBJ whole genome shotgun (WGS) entry which is preliminary data.</text>
</comment>
<protein>
    <submittedName>
        <fullName evidence="1">Mobile element protein</fullName>
    </submittedName>
</protein>
<organism evidence="1 2">
    <name type="scientific">Microcystis aeruginosa NIES-44</name>
    <dbReference type="NCBI Taxonomy" id="449439"/>
    <lineage>
        <taxon>Bacteria</taxon>
        <taxon>Bacillati</taxon>
        <taxon>Cyanobacteriota</taxon>
        <taxon>Cyanophyceae</taxon>
        <taxon>Oscillatoriophycideae</taxon>
        <taxon>Chroococcales</taxon>
        <taxon>Microcystaceae</taxon>
        <taxon>Microcystis</taxon>
    </lineage>
</organism>
<gene>
    <name evidence="1" type="ORF">N44_00531</name>
</gene>
<sequence>MIVQATQRETRALKGQDKIALRVGKVINRFKVNKYYNLEIRSESFSYQRKLELIA</sequence>
<dbReference type="Proteomes" id="UP000030321">
    <property type="component" value="Unassembled WGS sequence"/>
</dbReference>
<dbReference type="AlphaFoldDB" id="A0A0A1VNJ6"/>
<name>A0A0A1VNJ6_MICAE</name>
<evidence type="ECO:0000313" key="1">
    <source>
        <dbReference type="EMBL" id="GAL91162.1"/>
    </source>
</evidence>
<proteinExistence type="predicted"/>
<accession>A0A0A1VNJ6</accession>
<dbReference type="EMBL" id="BBPA01000002">
    <property type="protein sequence ID" value="GAL91162.1"/>
    <property type="molecule type" value="Genomic_DNA"/>
</dbReference>
<evidence type="ECO:0000313" key="2">
    <source>
        <dbReference type="Proteomes" id="UP000030321"/>
    </source>
</evidence>
<reference evidence="2" key="1">
    <citation type="journal article" date="2015" name="Genome">
        <title>Whole Genome Sequence of the Non-Microcystin-Producing Microcystis aeruginosa Strain NIES-44.</title>
        <authorList>
            <person name="Okano K."/>
            <person name="Miyata N."/>
            <person name="Ozaki Y."/>
        </authorList>
    </citation>
    <scope>NUCLEOTIDE SEQUENCE [LARGE SCALE GENOMIC DNA]</scope>
    <source>
        <strain evidence="2">NIES-44</strain>
    </source>
</reference>